<reference evidence="1 2" key="1">
    <citation type="submission" date="2019-02" db="EMBL/GenBank/DDBJ databases">
        <title>Genome analysis provides insights into bioremediation potentialities and Haloocin production by Natrinema altunense strain 4.1R isolated from Chott Douz in Tunisian desert.</title>
        <authorList>
            <person name="Najjari A."/>
            <person name="Youssef N."/>
            <person name="Ben Dhia O."/>
            <person name="Ferjani R."/>
            <person name="El Hidri D."/>
            <person name="Ouzari H.I."/>
            <person name="Cherif A."/>
        </authorList>
    </citation>
    <scope>NUCLEOTIDE SEQUENCE [LARGE SCALE GENOMIC DNA]</scope>
    <source>
        <strain evidence="1 2">4.1R</strain>
    </source>
</reference>
<gene>
    <name evidence="1" type="ORF">ELS17_10095</name>
</gene>
<dbReference type="OrthoDB" id="238943at2157"/>
<dbReference type="EMBL" id="SHMR01000003">
    <property type="protein sequence ID" value="RZH67866.1"/>
    <property type="molecule type" value="Genomic_DNA"/>
</dbReference>
<comment type="caution">
    <text evidence="1">The sequence shown here is derived from an EMBL/GenBank/DDBJ whole genome shotgun (WGS) entry which is preliminary data.</text>
</comment>
<accession>A0A482Y280</accession>
<evidence type="ECO:0000313" key="2">
    <source>
        <dbReference type="Proteomes" id="UP000292704"/>
    </source>
</evidence>
<dbReference type="GO" id="GO:0032259">
    <property type="term" value="P:methylation"/>
    <property type="evidence" value="ECO:0007669"/>
    <property type="project" value="UniProtKB-KW"/>
</dbReference>
<dbReference type="Pfam" id="PF13578">
    <property type="entry name" value="Methyltransf_24"/>
    <property type="match status" value="1"/>
</dbReference>
<protein>
    <submittedName>
        <fullName evidence="1">Class I SAM-dependent methyltransferase</fullName>
    </submittedName>
</protein>
<evidence type="ECO:0000313" key="1">
    <source>
        <dbReference type="EMBL" id="RZH67866.1"/>
    </source>
</evidence>
<dbReference type="AlphaFoldDB" id="A0A482Y280"/>
<dbReference type="Gene3D" id="3.40.50.150">
    <property type="entry name" value="Vaccinia Virus protein VP39"/>
    <property type="match status" value="1"/>
</dbReference>
<proteinExistence type="predicted"/>
<keyword evidence="1" id="KW-0808">Transferase</keyword>
<dbReference type="GO" id="GO:0008168">
    <property type="term" value="F:methyltransferase activity"/>
    <property type="evidence" value="ECO:0007669"/>
    <property type="project" value="UniProtKB-KW"/>
</dbReference>
<organism evidence="1 2">
    <name type="scientific">Natrinema altunense</name>
    <dbReference type="NCBI Taxonomy" id="222984"/>
    <lineage>
        <taxon>Archaea</taxon>
        <taxon>Methanobacteriati</taxon>
        <taxon>Methanobacteriota</taxon>
        <taxon>Stenosarchaea group</taxon>
        <taxon>Halobacteria</taxon>
        <taxon>Halobacteriales</taxon>
        <taxon>Natrialbaceae</taxon>
        <taxon>Natrinema</taxon>
    </lineage>
</organism>
<sequence>MGDDGPYSDCFYNFEREVDEDECVTFVTSLLDVDSDRVRRLYSEIRTDETFHDAIEAGLTETDVRPDELGPNWRDILYVLVRLRTPETVVETGVFDGLSSAYLLRALDVNGEGTLVSIDIEDPEILPSDIEDPTPGWTVPDDLRSYWDLRIGDARELLPEVAAETTIELFLHDSNHDADHMAFEFATAAEGMVPHAILLADNVAYNDAFANFAEDNLRNVSKLTNAKKSLQRDGGVVRNDKLGAGLIR</sequence>
<dbReference type="SUPFAM" id="SSF53335">
    <property type="entry name" value="S-adenosyl-L-methionine-dependent methyltransferases"/>
    <property type="match status" value="1"/>
</dbReference>
<keyword evidence="1" id="KW-0489">Methyltransferase</keyword>
<dbReference type="RefSeq" id="WP_007107554.1">
    <property type="nucleotide sequence ID" value="NZ_JNCS01000013.1"/>
</dbReference>
<dbReference type="InterPro" id="IPR029063">
    <property type="entry name" value="SAM-dependent_MTases_sf"/>
</dbReference>
<name>A0A482Y280_9EURY</name>
<dbReference type="Proteomes" id="UP000292704">
    <property type="component" value="Unassembled WGS sequence"/>
</dbReference>